<reference evidence="3 4" key="1">
    <citation type="submission" date="2020-03" db="EMBL/GenBank/DDBJ databases">
        <title>Draft Genome Sequence of Cudoniella acicularis.</title>
        <authorList>
            <person name="Buettner E."/>
            <person name="Kellner H."/>
        </authorList>
    </citation>
    <scope>NUCLEOTIDE SEQUENCE [LARGE SCALE GENOMIC DNA]</scope>
    <source>
        <strain evidence="3 4">DSM 108380</strain>
    </source>
</reference>
<organism evidence="3 4">
    <name type="scientific">Cudoniella acicularis</name>
    <dbReference type="NCBI Taxonomy" id="354080"/>
    <lineage>
        <taxon>Eukaryota</taxon>
        <taxon>Fungi</taxon>
        <taxon>Dikarya</taxon>
        <taxon>Ascomycota</taxon>
        <taxon>Pezizomycotina</taxon>
        <taxon>Leotiomycetes</taxon>
        <taxon>Helotiales</taxon>
        <taxon>Tricladiaceae</taxon>
        <taxon>Cudoniella</taxon>
    </lineage>
</organism>
<evidence type="ECO:0000256" key="1">
    <source>
        <dbReference type="SAM" id="Coils"/>
    </source>
</evidence>
<dbReference type="Gene3D" id="3.40.50.300">
    <property type="entry name" value="P-loop containing nucleotide triphosphate hydrolases"/>
    <property type="match status" value="1"/>
</dbReference>
<dbReference type="EMBL" id="JAAMPI010000642">
    <property type="protein sequence ID" value="KAF4629688.1"/>
    <property type="molecule type" value="Genomic_DNA"/>
</dbReference>
<dbReference type="OrthoDB" id="8954335at2759"/>
<comment type="caution">
    <text evidence="3">The sequence shown here is derived from an EMBL/GenBank/DDBJ whole genome shotgun (WGS) entry which is preliminary data.</text>
</comment>
<name>A0A8H4RIM9_9HELO</name>
<sequence>MYGLDEDSSAGPSEEPPQYDPSTAPPEAVLSDEKMKASIPQEELPINVLIIGETQNGKSTMIKQLGRYAGVPEIDVNIGMGNVSCTTTVGQYHLSSALRRYYLNDYNGREIKKMSFSDLVDLTEDDAEVVAAEPENEGKKVKFSFIDTPGLDDSDGNDMAIMADIVGRVGELDHLNAVIYVRNMSRPFGASFLRFFDYIQRSMPTLAQGLIIVHSGYTVEKVDEFLSQRKDISKLRKEAFVKATNLKVDLSHFFMDNNPDETSPFAITESFNAIFRLLTLISVQRPLPTSGLKLLKTPNMWNVDVHILYSLEQLHNHLKDAWNDEVTKVSKANAQIMKTSREIQRLASKLRAFQEQLAEIDNNSSINLGTKTTSRDYNFFKNFLVKGDLWLDDERVTFDADCPISKVEKTATGGSKWLEEDLRGTSWRATLTAGAFRSINGSATLYTTSRLKHRREIEMLKDSIIDTLRSKEFHEETLRESGTGDMDMKAEKLGQDVERCAGVIEVIKRETFDVTLWPILKCFYVSHGQLTRDHIRDFVEVYDRAIAELL</sequence>
<evidence type="ECO:0000313" key="4">
    <source>
        <dbReference type="Proteomes" id="UP000566819"/>
    </source>
</evidence>
<evidence type="ECO:0008006" key="5">
    <source>
        <dbReference type="Google" id="ProtNLM"/>
    </source>
</evidence>
<accession>A0A8H4RIM9</accession>
<feature type="coiled-coil region" evidence="1">
    <location>
        <begin position="329"/>
        <end position="363"/>
    </location>
</feature>
<dbReference type="Proteomes" id="UP000566819">
    <property type="component" value="Unassembled WGS sequence"/>
</dbReference>
<feature type="region of interest" description="Disordered" evidence="2">
    <location>
        <begin position="1"/>
        <end position="37"/>
    </location>
</feature>
<proteinExistence type="predicted"/>
<evidence type="ECO:0000256" key="2">
    <source>
        <dbReference type="SAM" id="MobiDB-lite"/>
    </source>
</evidence>
<keyword evidence="4" id="KW-1185">Reference proteome</keyword>
<dbReference type="AlphaFoldDB" id="A0A8H4RIM9"/>
<keyword evidence="1" id="KW-0175">Coiled coil</keyword>
<dbReference type="InterPro" id="IPR027417">
    <property type="entry name" value="P-loop_NTPase"/>
</dbReference>
<evidence type="ECO:0000313" key="3">
    <source>
        <dbReference type="EMBL" id="KAF4629688.1"/>
    </source>
</evidence>
<gene>
    <name evidence="3" type="ORF">G7Y89_g8459</name>
</gene>
<protein>
    <recommendedName>
        <fullName evidence="5">G domain-containing protein</fullName>
    </recommendedName>
</protein>
<dbReference type="SUPFAM" id="SSF52540">
    <property type="entry name" value="P-loop containing nucleoside triphosphate hydrolases"/>
    <property type="match status" value="1"/>
</dbReference>